<evidence type="ECO:0000313" key="1">
    <source>
        <dbReference type="EMBL" id="KAJ8628877.1"/>
    </source>
</evidence>
<accession>A0ACC2L703</accession>
<reference evidence="1 2" key="1">
    <citation type="journal article" date="2022" name="Hortic Res">
        <title>A haplotype resolved chromosomal level avocado genome allows analysis of novel avocado genes.</title>
        <authorList>
            <person name="Nath O."/>
            <person name="Fletcher S.J."/>
            <person name="Hayward A."/>
            <person name="Shaw L.M."/>
            <person name="Masouleh A.K."/>
            <person name="Furtado A."/>
            <person name="Henry R.J."/>
            <person name="Mitter N."/>
        </authorList>
    </citation>
    <scope>NUCLEOTIDE SEQUENCE [LARGE SCALE GENOMIC DNA]</scope>
    <source>
        <strain evidence="2">cv. Hass</strain>
    </source>
</reference>
<evidence type="ECO:0000313" key="2">
    <source>
        <dbReference type="Proteomes" id="UP001234297"/>
    </source>
</evidence>
<keyword evidence="2" id="KW-1185">Reference proteome</keyword>
<dbReference type="Proteomes" id="UP001234297">
    <property type="component" value="Chromosome 7"/>
</dbReference>
<gene>
    <name evidence="1" type="ORF">MRB53_022200</name>
</gene>
<proteinExistence type="predicted"/>
<dbReference type="EMBL" id="CM056815">
    <property type="protein sequence ID" value="KAJ8628877.1"/>
    <property type="molecule type" value="Genomic_DNA"/>
</dbReference>
<protein>
    <submittedName>
        <fullName evidence="1">Uncharacterized protein</fullName>
    </submittedName>
</protein>
<name>A0ACC2L703_PERAE</name>
<comment type="caution">
    <text evidence="1">The sequence shown here is derived from an EMBL/GenBank/DDBJ whole genome shotgun (WGS) entry which is preliminary data.</text>
</comment>
<sequence>MLTLKSDQVQVSLIYVATRLRTEEEETKWEKGEGYSRSSEHIPIVQTALCRWRWRSIAAPGHFLPPSSDPTIPQNHLSSPVDQIIYLKVDGFQIPVPSA</sequence>
<organism evidence="1 2">
    <name type="scientific">Persea americana</name>
    <name type="common">Avocado</name>
    <dbReference type="NCBI Taxonomy" id="3435"/>
    <lineage>
        <taxon>Eukaryota</taxon>
        <taxon>Viridiplantae</taxon>
        <taxon>Streptophyta</taxon>
        <taxon>Embryophyta</taxon>
        <taxon>Tracheophyta</taxon>
        <taxon>Spermatophyta</taxon>
        <taxon>Magnoliopsida</taxon>
        <taxon>Magnoliidae</taxon>
        <taxon>Laurales</taxon>
        <taxon>Lauraceae</taxon>
        <taxon>Persea</taxon>
    </lineage>
</organism>